<dbReference type="PANTHER" id="PTHR23282:SF101">
    <property type="entry name" value="MAM DOMAIN-CONTAINING PROTEIN"/>
    <property type="match status" value="1"/>
</dbReference>
<evidence type="ECO:0000259" key="1">
    <source>
        <dbReference type="Pfam" id="PF00629"/>
    </source>
</evidence>
<name>A0A6C0C525_9ZZZZ</name>
<accession>A0A6C0C525</accession>
<evidence type="ECO:0000313" key="2">
    <source>
        <dbReference type="EMBL" id="QHS99510.1"/>
    </source>
</evidence>
<protein>
    <recommendedName>
        <fullName evidence="1">MAM domain-containing protein</fullName>
    </recommendedName>
</protein>
<dbReference type="Gene3D" id="2.60.120.200">
    <property type="match status" value="1"/>
</dbReference>
<sequence>MSNLNNVMSIVNSSLNTNKTKLNNLTTDLSNVITTKRSSIRATFEFYYHMFGDHVGVLKVYWQDGITPESGSLKELTITLDDDTTTTALSGEQHSSASDAWKRATAEITSTNQSGKVVFLYYKTSDGGNGSIALDRFNITGGITKDLGITRDLSTGVNNWLGQKIPTNGGDPFSVETAVNNWEAGNHIVDGGNSGDLVDLSTSNADETRTSYWILNNGPSSHSNTGPDNGASVGSNDYYIFAETENNEGPGVRGSTTMYYANNYMFLCSK</sequence>
<dbReference type="PANTHER" id="PTHR23282">
    <property type="entry name" value="APICAL ENDOSOMAL GLYCOPROTEIN PRECURSOR"/>
    <property type="match status" value="1"/>
</dbReference>
<organism evidence="2">
    <name type="scientific">viral metagenome</name>
    <dbReference type="NCBI Taxonomy" id="1070528"/>
    <lineage>
        <taxon>unclassified sequences</taxon>
        <taxon>metagenomes</taxon>
        <taxon>organismal metagenomes</taxon>
    </lineage>
</organism>
<dbReference type="AlphaFoldDB" id="A0A6C0C525"/>
<dbReference type="InterPro" id="IPR051560">
    <property type="entry name" value="MAM_domain-containing"/>
</dbReference>
<dbReference type="InterPro" id="IPR013320">
    <property type="entry name" value="ConA-like_dom_sf"/>
</dbReference>
<reference evidence="2" key="1">
    <citation type="journal article" date="2020" name="Nature">
        <title>Giant virus diversity and host interactions through global metagenomics.</title>
        <authorList>
            <person name="Schulz F."/>
            <person name="Roux S."/>
            <person name="Paez-Espino D."/>
            <person name="Jungbluth S."/>
            <person name="Walsh D.A."/>
            <person name="Denef V.J."/>
            <person name="McMahon K.D."/>
            <person name="Konstantinidis K.T."/>
            <person name="Eloe-Fadrosh E.A."/>
            <person name="Kyrpides N.C."/>
            <person name="Woyke T."/>
        </authorList>
    </citation>
    <scope>NUCLEOTIDE SEQUENCE</scope>
    <source>
        <strain evidence="2">GVMAG-M-3300020187-37</strain>
    </source>
</reference>
<dbReference type="SUPFAM" id="SSF49899">
    <property type="entry name" value="Concanavalin A-like lectins/glucanases"/>
    <property type="match status" value="1"/>
</dbReference>
<dbReference type="EMBL" id="MN739344">
    <property type="protein sequence ID" value="QHS99510.1"/>
    <property type="molecule type" value="Genomic_DNA"/>
</dbReference>
<dbReference type="GO" id="GO:0016020">
    <property type="term" value="C:membrane"/>
    <property type="evidence" value="ECO:0007669"/>
    <property type="project" value="InterPro"/>
</dbReference>
<proteinExistence type="predicted"/>
<dbReference type="InterPro" id="IPR000998">
    <property type="entry name" value="MAM_dom"/>
</dbReference>
<dbReference type="Pfam" id="PF00629">
    <property type="entry name" value="MAM"/>
    <property type="match status" value="1"/>
</dbReference>
<feature type="domain" description="MAM" evidence="1">
    <location>
        <begin position="36"/>
        <end position="140"/>
    </location>
</feature>